<proteinExistence type="predicted"/>
<gene>
    <name evidence="1" type="ORF">WQ53_15120</name>
</gene>
<sequence>MPRCDVCGNDYDKAFQLIQADGTRGTYDSFECAIHAVAPTCEHCGCRIVGHGAEHDGRFFCCAHCATHAGVEGIEDRV</sequence>
<evidence type="ECO:0000313" key="1">
    <source>
        <dbReference type="EMBL" id="AKC87898.1"/>
    </source>
</evidence>
<dbReference type="RefSeq" id="WP_052633513.1">
    <property type="nucleotide sequence ID" value="NZ_CP011144.1"/>
</dbReference>
<dbReference type="eggNOG" id="ENOG5032YT5">
    <property type="taxonomic scope" value="Bacteria"/>
</dbReference>
<dbReference type="AlphaFoldDB" id="A0A0E3Z2R4"/>
<evidence type="ECO:0008006" key="3">
    <source>
        <dbReference type="Google" id="ProtNLM"/>
    </source>
</evidence>
<dbReference type="Proteomes" id="UP000033067">
    <property type="component" value="Chromosome"/>
</dbReference>
<reference evidence="1 2" key="1">
    <citation type="journal article" date="2015" name="Genome Announc.">
        <title>Complete Genome Sequence of Pseudoxanthomonas suwonensis Strain J1, a Cellulose-Degrading Bacterium Isolated from Leaf- and Wood-Enriched Soil.</title>
        <authorList>
            <person name="Hou L."/>
            <person name="Jiang J."/>
            <person name="Xu Z."/>
            <person name="Zhou Y."/>
            <person name="Leung F.C."/>
        </authorList>
    </citation>
    <scope>NUCLEOTIDE SEQUENCE [LARGE SCALE GENOMIC DNA]</scope>
    <source>
        <strain evidence="1 2">J1</strain>
    </source>
</reference>
<dbReference type="KEGG" id="psuw:WQ53_15120"/>
<name>A0A0E3Z2R4_9GAMM</name>
<accession>A0A0E3Z2R4</accession>
<keyword evidence="2" id="KW-1185">Reference proteome</keyword>
<protein>
    <recommendedName>
        <fullName evidence="3">Metallothionein</fullName>
    </recommendedName>
</protein>
<evidence type="ECO:0000313" key="2">
    <source>
        <dbReference type="Proteomes" id="UP000033067"/>
    </source>
</evidence>
<organism evidence="1 2">
    <name type="scientific">Pseudoxanthomonas suwonensis</name>
    <dbReference type="NCBI Taxonomy" id="314722"/>
    <lineage>
        <taxon>Bacteria</taxon>
        <taxon>Pseudomonadati</taxon>
        <taxon>Pseudomonadota</taxon>
        <taxon>Gammaproteobacteria</taxon>
        <taxon>Lysobacterales</taxon>
        <taxon>Lysobacteraceae</taxon>
        <taxon>Pseudoxanthomonas</taxon>
    </lineage>
</organism>
<dbReference type="OrthoDB" id="163862at2"/>
<dbReference type="PATRIC" id="fig|314722.6.peg.3274"/>
<dbReference type="EMBL" id="CP011144">
    <property type="protein sequence ID" value="AKC87898.1"/>
    <property type="molecule type" value="Genomic_DNA"/>
</dbReference>